<keyword evidence="2" id="KW-0758">Storage protein</keyword>
<dbReference type="Gene3D" id="1.25.10.20">
    <property type="entry name" value="Vitellinogen, superhelical"/>
    <property type="match status" value="1"/>
</dbReference>
<dbReference type="PROSITE" id="PS51211">
    <property type="entry name" value="VITELLOGENIN"/>
    <property type="match status" value="1"/>
</dbReference>
<dbReference type="InterPro" id="IPR015816">
    <property type="entry name" value="Vitellinogen_b-sht_N"/>
</dbReference>
<dbReference type="SUPFAM" id="SSF56968">
    <property type="entry name" value="Lipovitellin-phosvitin complex, beta-sheet shell regions"/>
    <property type="match status" value="1"/>
</dbReference>
<dbReference type="InterPro" id="IPR015819">
    <property type="entry name" value="Lipid_transp_b-sht_shell"/>
</dbReference>
<dbReference type="InterPro" id="IPR011030">
    <property type="entry name" value="Lipovitellin_superhlx_dom"/>
</dbReference>
<evidence type="ECO:0000313" key="7">
    <source>
        <dbReference type="Proteomes" id="UP000000787"/>
    </source>
</evidence>
<keyword evidence="7" id="KW-1185">Reference proteome</keyword>
<dbReference type="InterPro" id="IPR050733">
    <property type="entry name" value="Vitellogenin/Apolipophorin"/>
</dbReference>
<accession>A9B8L1</accession>
<evidence type="ECO:0000256" key="4">
    <source>
        <dbReference type="ARBA" id="ARBA00023180"/>
    </source>
</evidence>
<geneLocation type="plasmid" evidence="6 7">
    <name>pHAU01</name>
</geneLocation>
<name>A9B8L1_HERA2</name>
<proteinExistence type="predicted"/>
<dbReference type="GO" id="GO:0005319">
    <property type="term" value="F:lipid transporter activity"/>
    <property type="evidence" value="ECO:0007669"/>
    <property type="project" value="InterPro"/>
</dbReference>
<keyword evidence="4" id="KW-0325">Glycoprotein</keyword>
<dbReference type="KEGG" id="hau:Haur_5045"/>
<keyword evidence="1" id="KW-0732">Signal</keyword>
<dbReference type="Proteomes" id="UP000000787">
    <property type="component" value="Plasmid pHAU01"/>
</dbReference>
<dbReference type="HOGENOM" id="CLU_331978_0_0_0"/>
<evidence type="ECO:0000256" key="2">
    <source>
        <dbReference type="ARBA" id="ARBA00022761"/>
    </source>
</evidence>
<dbReference type="InterPro" id="IPR001747">
    <property type="entry name" value="Vitellogenin_N"/>
</dbReference>
<dbReference type="InParanoid" id="A9B8L1"/>
<dbReference type="EMBL" id="CP000876">
    <property type="protein sequence ID" value="ABX07675.1"/>
    <property type="molecule type" value="Genomic_DNA"/>
</dbReference>
<dbReference type="BioCyc" id="HAUR316274:GHYA-5108-MONOMER"/>
<dbReference type="SMART" id="SM00638">
    <property type="entry name" value="LPD_N"/>
    <property type="match status" value="1"/>
</dbReference>
<protein>
    <submittedName>
        <fullName evidence="6">Lipid transport protein domain</fullName>
    </submittedName>
</protein>
<dbReference type="PANTHER" id="PTHR23345">
    <property type="entry name" value="VITELLOGENIN-RELATED"/>
    <property type="match status" value="1"/>
</dbReference>
<evidence type="ECO:0000256" key="3">
    <source>
        <dbReference type="ARBA" id="ARBA00023157"/>
    </source>
</evidence>
<gene>
    <name evidence="6" type="ordered locus">Haur_5045</name>
</gene>
<dbReference type="Gene3D" id="2.30.230.10">
    <property type="entry name" value="Lipovitellin, beta-sheet shell regions, chain A"/>
    <property type="match status" value="1"/>
</dbReference>
<keyword evidence="3" id="KW-1015">Disulfide bond</keyword>
<dbReference type="AlphaFoldDB" id="A9B8L1"/>
<organism evidence="6 7">
    <name type="scientific">Herpetosiphon aurantiacus (strain ATCC 23779 / DSM 785 / 114-95)</name>
    <dbReference type="NCBI Taxonomy" id="316274"/>
    <lineage>
        <taxon>Bacteria</taxon>
        <taxon>Bacillati</taxon>
        <taxon>Chloroflexota</taxon>
        <taxon>Chloroflexia</taxon>
        <taxon>Herpetosiphonales</taxon>
        <taxon>Herpetosiphonaceae</taxon>
        <taxon>Herpetosiphon</taxon>
    </lineage>
</organism>
<reference evidence="6 7" key="1">
    <citation type="journal article" date="2011" name="Stand. Genomic Sci.">
        <title>Complete genome sequence of the filamentous gliding predatory bacterium Herpetosiphon aurantiacus type strain (114-95(T)).</title>
        <authorList>
            <person name="Kiss H."/>
            <person name="Nett M."/>
            <person name="Domin N."/>
            <person name="Martin K."/>
            <person name="Maresca J.A."/>
            <person name="Copeland A."/>
            <person name="Lapidus A."/>
            <person name="Lucas S."/>
            <person name="Berry K.W."/>
            <person name="Glavina Del Rio T."/>
            <person name="Dalin E."/>
            <person name="Tice H."/>
            <person name="Pitluck S."/>
            <person name="Richardson P."/>
            <person name="Bruce D."/>
            <person name="Goodwin L."/>
            <person name="Han C."/>
            <person name="Detter J.C."/>
            <person name="Schmutz J."/>
            <person name="Brettin T."/>
            <person name="Land M."/>
            <person name="Hauser L."/>
            <person name="Kyrpides N.C."/>
            <person name="Ivanova N."/>
            <person name="Goker M."/>
            <person name="Woyke T."/>
            <person name="Klenk H.P."/>
            <person name="Bryant D.A."/>
        </authorList>
    </citation>
    <scope>NUCLEOTIDE SEQUENCE [LARGE SCALE GENOMIC DNA]</scope>
    <source>
        <strain evidence="7">ATCC 23779 / DSM 785 / 114-95</strain>
        <plasmid evidence="6">pHAU01</plasmid>
    </source>
</reference>
<dbReference type="PANTHER" id="PTHR23345:SF15">
    <property type="entry name" value="VITELLOGENIN 1-RELATED"/>
    <property type="match status" value="1"/>
</dbReference>
<dbReference type="Pfam" id="PF01347">
    <property type="entry name" value="Vitellogenin_N"/>
    <property type="match status" value="1"/>
</dbReference>
<sequence length="862" mass="92808">MQRIVNRLISLALINVVMLSLVLFPSSTRASVTALRSYGYRVGSQYDYTWSMDVTTSGTSQNQTGKTTQTRLSRIVGSVTIIPLGPKDDGSMVLEALASDIRAFTTNTEGVLIEATEVPSTTIHPELPFYFAQNPSGRVTMVLLNTEESRESANFKRGIVSLFQMQLSGPAESLAEDDSSGVYEAQYRTTDQATTVTITKDRTQQNYQVFADSSIAAHGSSAPSSALGVPATSRAENLAISDKSTAVFDRNERVLRSVAVTSSVAGTTDGYSGEGVAMTSAASLKGILTLQSISPRAGRAFPTFPATATTNDVITAIQTFRRVTLASSSMAGVVADLTPPTDEVATLDEALAVLSAQPDDLAATSTLRETLQANVNRLSELDMALLNGTVAPVLYSGIIVALSGVSHPQAQSILLYRFMANSALDVAVRNRALMAVVGISVPTSELIQGVQRLSESGPLSEQATLILGALATNVEPSRPQDAAQIVTVLKGRLATAQTPETIILALDALGNAGPLVELSVITPYLNNSAFEVRKSALDALRGYPYEQIASTINQVLVSPDHALRAEATAIAAASGVILPLDDSAVNAQPGEYHKEWQNFIGGGDVKGELLANLHFWPNDPFNPGWMSTESHMKARFWSQTVSVARAKAWSYMTSATATTRYYRAQFYLLGFKVYDFNKTLPCQSSTSGNMFNESLTFFHLEQTIFVYGIPITLEALASASVTVPWTIGVTNCSNPLHAQAWGNITPQVKTYVEGSASVDLAVFRAGIGVGAELFDTSLSMNAMVLAALAPNPGLGLSINVTGHFEPINAHIFIFYQWRTFKCKKKLFGVCVWPTFPWGTKHYTDLWNYHGPAYDWTIINFNN</sequence>
<evidence type="ECO:0000259" key="5">
    <source>
        <dbReference type="PROSITE" id="PS51211"/>
    </source>
</evidence>
<dbReference type="SUPFAM" id="SSF48431">
    <property type="entry name" value="Lipovitellin-phosvitin complex, superhelical domain"/>
    <property type="match status" value="1"/>
</dbReference>
<evidence type="ECO:0000313" key="6">
    <source>
        <dbReference type="EMBL" id="ABX07675.1"/>
    </source>
</evidence>
<feature type="domain" description="Vitellogenin" evidence="5">
    <location>
        <begin position="40"/>
        <end position="727"/>
    </location>
</feature>
<keyword evidence="6" id="KW-0614">Plasmid</keyword>
<evidence type="ECO:0000256" key="1">
    <source>
        <dbReference type="ARBA" id="ARBA00022729"/>
    </source>
</evidence>